<dbReference type="InterPro" id="IPR055302">
    <property type="entry name" value="F-box_dom-containing"/>
</dbReference>
<dbReference type="InterPro" id="IPR006566">
    <property type="entry name" value="FBD"/>
</dbReference>
<dbReference type="AlphaFoldDB" id="M8C299"/>
<evidence type="ECO:0000313" key="1">
    <source>
        <dbReference type="EnsemblPlants" id="EMT21197"/>
    </source>
</evidence>
<reference evidence="1" key="1">
    <citation type="submission" date="2015-06" db="UniProtKB">
        <authorList>
            <consortium name="EnsemblPlants"/>
        </authorList>
    </citation>
    <scope>IDENTIFICATION</scope>
</reference>
<dbReference type="PROSITE" id="PS50181">
    <property type="entry name" value="FBOX"/>
    <property type="match status" value="1"/>
</dbReference>
<proteinExistence type="predicted"/>
<dbReference type="InterPro" id="IPR053781">
    <property type="entry name" value="F-box_AtFBL13-like"/>
</dbReference>
<dbReference type="Pfam" id="PF00646">
    <property type="entry name" value="F-box"/>
    <property type="match status" value="1"/>
</dbReference>
<protein>
    <submittedName>
        <fullName evidence="1">Uncharacterized protein</fullName>
    </submittedName>
</protein>
<dbReference type="InterPro" id="IPR036047">
    <property type="entry name" value="F-box-like_dom_sf"/>
</dbReference>
<dbReference type="SUPFAM" id="SSF81383">
    <property type="entry name" value="F-box domain"/>
    <property type="match status" value="1"/>
</dbReference>
<dbReference type="CDD" id="cd22160">
    <property type="entry name" value="F-box_AtFBL13-like"/>
    <property type="match status" value="1"/>
</dbReference>
<organism evidence="1">
    <name type="scientific">Aegilops tauschii</name>
    <name type="common">Tausch's goatgrass</name>
    <name type="synonym">Aegilops squarrosa</name>
    <dbReference type="NCBI Taxonomy" id="37682"/>
    <lineage>
        <taxon>Eukaryota</taxon>
        <taxon>Viridiplantae</taxon>
        <taxon>Streptophyta</taxon>
        <taxon>Embryophyta</taxon>
        <taxon>Tracheophyta</taxon>
        <taxon>Spermatophyta</taxon>
        <taxon>Magnoliopsida</taxon>
        <taxon>Liliopsida</taxon>
        <taxon>Poales</taxon>
        <taxon>Poaceae</taxon>
        <taxon>BOP clade</taxon>
        <taxon>Pooideae</taxon>
        <taxon>Triticodae</taxon>
        <taxon>Triticeae</taxon>
        <taxon>Triticinae</taxon>
        <taxon>Aegilops</taxon>
    </lineage>
</organism>
<dbReference type="EnsemblPlants" id="EMT21197">
    <property type="protein sequence ID" value="EMT21197"/>
    <property type="gene ID" value="F775_15532"/>
</dbReference>
<dbReference type="PANTHER" id="PTHR32141:SF175">
    <property type="entry name" value="F-BOX DOMAIN-CONTAINING PROTEIN"/>
    <property type="match status" value="1"/>
</dbReference>
<name>M8C299_AEGTA</name>
<dbReference type="Gene3D" id="1.20.1280.50">
    <property type="match status" value="1"/>
</dbReference>
<dbReference type="PANTHER" id="PTHR32141">
    <property type="match status" value="1"/>
</dbReference>
<dbReference type="Pfam" id="PF08387">
    <property type="entry name" value="FBD"/>
    <property type="match status" value="1"/>
</dbReference>
<sequence>MEHNGMDRDMVEYGYNLMLYCVYAYIPDPPVSPAATLSLSGVPDGVDRISRLPDAVLRDIVSRLPAKDAARTAALASRWRSIWRSAPLSLVDSHLLPDGGASGPFIIGAPSPRAITAAVSSALAAHPGPFRCVHLTRGTMDEHRGEMARWIDILVAKGVQELSRRISEESTGKVNLRFWQEGGPIKCVMESTKKVFFYEFRGTRSEVTFLKFVAERARVLEQMVVVVTRECFSSGDDNVSAKLKPLTTCN</sequence>
<dbReference type="InterPro" id="IPR001810">
    <property type="entry name" value="F-box_dom"/>
</dbReference>
<accession>M8C299</accession>